<dbReference type="AlphaFoldDB" id="A0A9X2AAS6"/>
<comment type="caution">
    <text evidence="4">The sequence shown here is derived from an EMBL/GenBank/DDBJ whole genome shotgun (WGS) entry which is preliminary data.</text>
</comment>
<dbReference type="Pfam" id="PF14289">
    <property type="entry name" value="DUF4369"/>
    <property type="match status" value="1"/>
</dbReference>
<evidence type="ECO:0000256" key="2">
    <source>
        <dbReference type="SAM" id="SignalP"/>
    </source>
</evidence>
<reference evidence="4" key="1">
    <citation type="submission" date="2022-03" db="EMBL/GenBank/DDBJ databases">
        <title>Gramella crocea sp. nov., isolated from activated sludge of a seafood processing plant.</title>
        <authorList>
            <person name="Zhang X."/>
        </authorList>
    </citation>
    <scope>NUCLEOTIDE SEQUENCE</scope>
    <source>
        <strain evidence="4">YJ019</strain>
    </source>
</reference>
<dbReference type="PROSITE" id="PS51257">
    <property type="entry name" value="PROKAR_LIPOPROTEIN"/>
    <property type="match status" value="1"/>
</dbReference>
<dbReference type="Proteomes" id="UP001139226">
    <property type="component" value="Unassembled WGS sequence"/>
</dbReference>
<feature type="chain" id="PRO_5040771711" evidence="2">
    <location>
        <begin position="19"/>
        <end position="251"/>
    </location>
</feature>
<feature type="region of interest" description="Disordered" evidence="1">
    <location>
        <begin position="232"/>
        <end position="251"/>
    </location>
</feature>
<feature type="compositionally biased region" description="Basic and acidic residues" evidence="1">
    <location>
        <begin position="232"/>
        <end position="242"/>
    </location>
</feature>
<accession>A0A9X2AAS6</accession>
<evidence type="ECO:0000259" key="3">
    <source>
        <dbReference type="Pfam" id="PF14289"/>
    </source>
</evidence>
<protein>
    <submittedName>
        <fullName evidence="4">DUF4369 domain-containing protein</fullName>
    </submittedName>
</protein>
<keyword evidence="2" id="KW-0732">Signal</keyword>
<name>A0A9X2AAS6_9FLAO</name>
<dbReference type="EMBL" id="JAKVTV010000003">
    <property type="protein sequence ID" value="MCH4823481.1"/>
    <property type="molecule type" value="Genomic_DNA"/>
</dbReference>
<feature type="signal peptide" evidence="2">
    <location>
        <begin position="1"/>
        <end position="18"/>
    </location>
</feature>
<feature type="domain" description="DUF4369" evidence="3">
    <location>
        <begin position="26"/>
        <end position="123"/>
    </location>
</feature>
<sequence>MKKLALLLVILISITACSEKESNLIVSGEVKGLKKGTLYLQKIQDTILVNVDSVVVDGEPNFAMETYIQSPQIMYLYLEKVDNNQYDDRIEFFADKGEVSINTKLEKFETSAKIVGSANQEKLVEYRKMISRFNDQNLDLIKESFDAEKAQDEEKLIEIDQKYDRLLKRKYLYTVNFAINNKDHEIAPYLALSEVFDANIKYLDTIYTSLAPKVKKSKYGEELKEFLKERKKQEKLEEKVEEQTEAENQNS</sequence>
<evidence type="ECO:0000256" key="1">
    <source>
        <dbReference type="SAM" id="MobiDB-lite"/>
    </source>
</evidence>
<proteinExistence type="predicted"/>
<gene>
    <name evidence="4" type="ORF">ML462_09905</name>
</gene>
<dbReference type="InterPro" id="IPR025380">
    <property type="entry name" value="DUF4369"/>
</dbReference>
<evidence type="ECO:0000313" key="4">
    <source>
        <dbReference type="EMBL" id="MCH4823481.1"/>
    </source>
</evidence>
<keyword evidence="5" id="KW-1185">Reference proteome</keyword>
<organism evidence="4 5">
    <name type="scientific">Christiangramia lutea</name>
    <dbReference type="NCBI Taxonomy" id="1607951"/>
    <lineage>
        <taxon>Bacteria</taxon>
        <taxon>Pseudomonadati</taxon>
        <taxon>Bacteroidota</taxon>
        <taxon>Flavobacteriia</taxon>
        <taxon>Flavobacteriales</taxon>
        <taxon>Flavobacteriaceae</taxon>
        <taxon>Christiangramia</taxon>
    </lineage>
</organism>
<dbReference type="RefSeq" id="WP_240713654.1">
    <property type="nucleotide sequence ID" value="NZ_JAKVTV010000003.1"/>
</dbReference>
<evidence type="ECO:0000313" key="5">
    <source>
        <dbReference type="Proteomes" id="UP001139226"/>
    </source>
</evidence>